<evidence type="ECO:0000313" key="3">
    <source>
        <dbReference type="Proteomes" id="UP000693758"/>
    </source>
</evidence>
<evidence type="ECO:0000313" key="2">
    <source>
        <dbReference type="EMBL" id="QWY81972.1"/>
    </source>
</evidence>
<protein>
    <submittedName>
        <fullName evidence="2">Endolysin</fullName>
    </submittedName>
</protein>
<proteinExistence type="predicted"/>
<dbReference type="EMBL" id="MW862982">
    <property type="protein sequence ID" value="QWY81972.1"/>
    <property type="molecule type" value="Genomic_DNA"/>
</dbReference>
<sequence>MTNPYIMKTLMEFMYEHKDAQQIDLTGVYGPQSTDLATLYISELIGNKWQWGGGHARDLLQLGNLRQWFMEVTPGQLRPGDVVALLGADTSAFGTVGIFLGFSPDGTQARVFTQTPMQPTTTLFDAASLLGGLRYVFDAQWSSLNVSERQQRRELHTTTPAEPQLIGSKAAALTHPAEPRATLASWMMIADDDSHYGRECVKAYDEYAARHASKRSLWRRFWDRMTR</sequence>
<gene>
    <name evidence="2" type="primary">67</name>
    <name evidence="2" type="ORF">SEA_SICARIUS2_67</name>
</gene>
<dbReference type="Proteomes" id="UP000693758">
    <property type="component" value="Segment"/>
</dbReference>
<evidence type="ECO:0000256" key="1">
    <source>
        <dbReference type="SAM" id="MobiDB-lite"/>
    </source>
</evidence>
<organism evidence="2 3">
    <name type="scientific">Arthrobacter phage Sicarius2</name>
    <dbReference type="NCBI Taxonomy" id="2836090"/>
    <lineage>
        <taxon>Viruses</taxon>
        <taxon>Duplodnaviria</taxon>
        <taxon>Heunggongvirae</taxon>
        <taxon>Uroviricota</taxon>
        <taxon>Caudoviricetes</taxon>
        <taxon>Berryhillviridae</taxon>
        <taxon>Sicariusvirus</taxon>
        <taxon>Sicariusvirus sicarius2</taxon>
    </lineage>
</organism>
<name>A0A8F3E6E8_9CAUD</name>
<feature type="region of interest" description="Disordered" evidence="1">
    <location>
        <begin position="151"/>
        <end position="172"/>
    </location>
</feature>
<accession>A0A8F3E6E8</accession>
<reference evidence="2" key="1">
    <citation type="submission" date="2021-04" db="EMBL/GenBank/DDBJ databases">
        <authorList>
            <person name="Black C."/>
            <person name="Barkhordar M.H."/>
            <person name="Chen C."/>
            <person name="Chin S.C."/>
            <person name="Fang R."/>
            <person name="Fontenot L.A."/>
            <person name="Fulinara C.P."/>
            <person name="Gaeta R."/>
            <person name="Hong M.-L.O."/>
            <person name="Jiang B.L."/>
            <person name="Kapinos A."/>
            <person name="Komaranchath M."/>
            <person name="Lan W.C."/>
            <person name="Mirjafari-Firoozabadi S.-A."/>
            <person name="Padua J.-W.P."/>
            <person name="Ramarapu R."/>
            <person name="Santana M.G."/>
            <person name="Shaffer R.D."/>
            <person name="Soumakis M."/>
            <person name="Torres N.C."/>
            <person name="Tseng A."/>
            <person name="Venkatesh S."/>
            <person name="Wang V."/>
            <person name="Yanovsky A.O."/>
            <person name="Nguyen M.A."/>
            <person name="Swift C.M."/>
            <person name="Mayet R.A."/>
            <person name="Chen A."/>
            <person name="Demo S."/>
            <person name="Tse V.Y."/>
            <person name="Garlena R.A."/>
            <person name="Russell D.A."/>
            <person name="Pope W.H."/>
            <person name="Jacobs-Sera D."/>
            <person name="Hatfull G.F."/>
            <person name="Reddi K."/>
            <person name="Moberg-Parker J."/>
            <person name="Freise A.C."/>
        </authorList>
    </citation>
    <scope>NUCLEOTIDE SEQUENCE</scope>
</reference>
<keyword evidence="3" id="KW-1185">Reference proteome</keyword>